<feature type="domain" description="HTH araC/xylS-type" evidence="4">
    <location>
        <begin position="247"/>
        <end position="345"/>
    </location>
</feature>
<dbReference type="PROSITE" id="PS01124">
    <property type="entry name" value="HTH_ARAC_FAMILY_2"/>
    <property type="match status" value="1"/>
</dbReference>
<dbReference type="InterPro" id="IPR018062">
    <property type="entry name" value="HTH_AraC-typ_CS"/>
</dbReference>
<dbReference type="PANTHER" id="PTHR47894">
    <property type="entry name" value="HTH-TYPE TRANSCRIPTIONAL REGULATOR GADX"/>
    <property type="match status" value="1"/>
</dbReference>
<proteinExistence type="predicted"/>
<evidence type="ECO:0000259" key="4">
    <source>
        <dbReference type="PROSITE" id="PS01124"/>
    </source>
</evidence>
<dbReference type="GO" id="GO:0000976">
    <property type="term" value="F:transcription cis-regulatory region binding"/>
    <property type="evidence" value="ECO:0007669"/>
    <property type="project" value="TreeGrafter"/>
</dbReference>
<accession>A0A7X1U3D9</accession>
<dbReference type="InterPro" id="IPR009057">
    <property type="entry name" value="Homeodomain-like_sf"/>
</dbReference>
<dbReference type="InterPro" id="IPR032687">
    <property type="entry name" value="AraC-type_N"/>
</dbReference>
<name>A0A7X1U3D9_9PSED</name>
<dbReference type="InterPro" id="IPR018060">
    <property type="entry name" value="HTH_AraC"/>
</dbReference>
<gene>
    <name evidence="5" type="ORF">GDH07_07300</name>
</gene>
<reference evidence="5 6" key="1">
    <citation type="submission" date="2019-10" db="EMBL/GenBank/DDBJ databases">
        <title>Pseudomonas dajingensis sp. nov., isolated from the profound head ulcers of farmed Murray cod (Maccullochella peelii peelii).</title>
        <authorList>
            <person name="Liu Y."/>
        </authorList>
    </citation>
    <scope>NUCLEOTIDE SEQUENCE [LARGE SCALE GENOMIC DNA]</scope>
    <source>
        <strain evidence="5 6">MC042</strain>
    </source>
</reference>
<dbReference type="EMBL" id="WHUV01000001">
    <property type="protein sequence ID" value="MQA53129.1"/>
    <property type="molecule type" value="Genomic_DNA"/>
</dbReference>
<dbReference type="GO" id="GO:0003700">
    <property type="term" value="F:DNA-binding transcription factor activity"/>
    <property type="evidence" value="ECO:0007669"/>
    <property type="project" value="InterPro"/>
</dbReference>
<evidence type="ECO:0000313" key="6">
    <source>
        <dbReference type="Proteomes" id="UP000486534"/>
    </source>
</evidence>
<organism evidence="5 6">
    <name type="scientific">Pseudomonas piscis</name>
    <dbReference type="NCBI Taxonomy" id="2614538"/>
    <lineage>
        <taxon>Bacteria</taxon>
        <taxon>Pseudomonadati</taxon>
        <taxon>Pseudomonadota</taxon>
        <taxon>Gammaproteobacteria</taxon>
        <taxon>Pseudomonadales</taxon>
        <taxon>Pseudomonadaceae</taxon>
        <taxon>Pseudomonas</taxon>
    </lineage>
</organism>
<dbReference type="Gene3D" id="1.10.10.60">
    <property type="entry name" value="Homeodomain-like"/>
    <property type="match status" value="1"/>
</dbReference>
<dbReference type="GO" id="GO:0009893">
    <property type="term" value="P:positive regulation of metabolic process"/>
    <property type="evidence" value="ECO:0007669"/>
    <property type="project" value="UniProtKB-ARBA"/>
</dbReference>
<dbReference type="GO" id="GO:0005829">
    <property type="term" value="C:cytosol"/>
    <property type="evidence" value="ECO:0007669"/>
    <property type="project" value="TreeGrafter"/>
</dbReference>
<evidence type="ECO:0000256" key="2">
    <source>
        <dbReference type="ARBA" id="ARBA00023125"/>
    </source>
</evidence>
<dbReference type="SMART" id="SM00342">
    <property type="entry name" value="HTH_ARAC"/>
    <property type="match status" value="1"/>
</dbReference>
<evidence type="ECO:0000313" key="5">
    <source>
        <dbReference type="EMBL" id="MQA53129.1"/>
    </source>
</evidence>
<dbReference type="PROSITE" id="PS00041">
    <property type="entry name" value="HTH_ARAC_FAMILY_1"/>
    <property type="match status" value="1"/>
</dbReference>
<dbReference type="AlphaFoldDB" id="A0A7X1U3D9"/>
<protein>
    <submittedName>
        <fullName evidence="5">Helix-turn-helix domain-containing protein</fullName>
    </submittedName>
</protein>
<dbReference type="Pfam" id="PF12833">
    <property type="entry name" value="HTH_18"/>
    <property type="match status" value="1"/>
</dbReference>
<comment type="caution">
    <text evidence="5">The sequence shown here is derived from an EMBL/GenBank/DDBJ whole genome shotgun (WGS) entry which is preliminary data.</text>
</comment>
<sequence length="351" mass="40444">MVRLIATQETNRIAANFLRHLRRCLRDFAPPFDLSAALHQVGVDAKAVLAGDEHGLSFRQYYQLLEQIPETMAEQGFYLRLGALYDITDIGLLGYACLSAENLRKSWDLTFGSTPLLPHPLNGTRQVCDGRVEVILDSPLHPSNIRGLQEEWMASTWHWICQRLPAVSGSRELRLELDYPAPAYKALYGEIFPGRIEFSRPCTRLSFPEAWYELPFPAANPSTSRLCHEQCLLVMAQLDGNKSDLIDEVRRRLLMNPQREFPSLEAMAERFRMTPVTFYRHLARAGVNYRTVVLEVRMGLAREYLEKTRIPLQEVSYTLGYDYPPNFYRAFKKWFGMTAQECRFGLEQVAR</sequence>
<dbReference type="Proteomes" id="UP000486534">
    <property type="component" value="Unassembled WGS sequence"/>
</dbReference>
<evidence type="ECO:0000256" key="3">
    <source>
        <dbReference type="ARBA" id="ARBA00023163"/>
    </source>
</evidence>
<keyword evidence="1" id="KW-0805">Transcription regulation</keyword>
<evidence type="ECO:0000256" key="1">
    <source>
        <dbReference type="ARBA" id="ARBA00023015"/>
    </source>
</evidence>
<keyword evidence="2" id="KW-0238">DNA-binding</keyword>
<dbReference type="RefSeq" id="WP_152897032.1">
    <property type="nucleotide sequence ID" value="NZ_CP191492.1"/>
</dbReference>
<keyword evidence="3" id="KW-0804">Transcription</keyword>
<dbReference type="Pfam" id="PF12625">
    <property type="entry name" value="Arabinose_bd"/>
    <property type="match status" value="1"/>
</dbReference>
<dbReference type="SUPFAM" id="SSF46689">
    <property type="entry name" value="Homeodomain-like"/>
    <property type="match status" value="1"/>
</dbReference>
<dbReference type="PANTHER" id="PTHR47894:SF1">
    <property type="entry name" value="HTH-TYPE TRANSCRIPTIONAL REGULATOR VQSM"/>
    <property type="match status" value="1"/>
</dbReference>